<dbReference type="PANTHER" id="PTHR23403:SF8">
    <property type="entry name" value="CYTOPLASMIC TREHALASE"/>
    <property type="match status" value="1"/>
</dbReference>
<dbReference type="PROSITE" id="PS00927">
    <property type="entry name" value="TREHALASE_1"/>
    <property type="match status" value="1"/>
</dbReference>
<dbReference type="GO" id="GO:0004555">
    <property type="term" value="F:alpha,alpha-trehalase activity"/>
    <property type="evidence" value="ECO:0007669"/>
    <property type="project" value="InterPro"/>
</dbReference>
<dbReference type="SUPFAM" id="SSF48208">
    <property type="entry name" value="Six-hairpin glycosidases"/>
    <property type="match status" value="1"/>
</dbReference>
<evidence type="ECO:0000313" key="4">
    <source>
        <dbReference type="Proteomes" id="UP000194457"/>
    </source>
</evidence>
<organism evidence="3 4">
    <name type="scientific">Kushneria marisflavi</name>
    <dbReference type="NCBI Taxonomy" id="157779"/>
    <lineage>
        <taxon>Bacteria</taxon>
        <taxon>Pseudomonadati</taxon>
        <taxon>Pseudomonadota</taxon>
        <taxon>Gammaproteobacteria</taxon>
        <taxon>Oceanospirillales</taxon>
        <taxon>Halomonadaceae</taxon>
        <taxon>Kushneria</taxon>
    </lineage>
</organism>
<accession>A0A240ULY7</accession>
<dbReference type="EMBL" id="CP021358">
    <property type="protein sequence ID" value="ART62517.1"/>
    <property type="molecule type" value="Genomic_DNA"/>
</dbReference>
<gene>
    <name evidence="3" type="primary">treA</name>
    <name evidence="3" type="ORF">B9H00_05185</name>
</gene>
<protein>
    <submittedName>
        <fullName evidence="3">Alpha,alpha-trehalase</fullName>
    </submittedName>
</protein>
<proteinExistence type="predicted"/>
<dbReference type="NCBIfam" id="NF009774">
    <property type="entry name" value="PRK13271.1"/>
    <property type="match status" value="1"/>
</dbReference>
<dbReference type="InterPro" id="IPR001661">
    <property type="entry name" value="Glyco_hydro_37"/>
</dbReference>
<keyword evidence="1" id="KW-0378">Hydrolase</keyword>
<reference evidence="3 4" key="1">
    <citation type="submission" date="2017-05" db="EMBL/GenBank/DDBJ databases">
        <authorList>
            <person name="Song R."/>
            <person name="Chenine A.L."/>
            <person name="Ruprecht R.M."/>
        </authorList>
    </citation>
    <scope>NUCLEOTIDE SEQUENCE [LARGE SCALE GENOMIC DNA]</scope>
    <source>
        <strain evidence="3">SW32</strain>
    </source>
</reference>
<evidence type="ECO:0000256" key="2">
    <source>
        <dbReference type="ARBA" id="ARBA00023295"/>
    </source>
</evidence>
<dbReference type="GO" id="GO:0005993">
    <property type="term" value="P:trehalose catabolic process"/>
    <property type="evidence" value="ECO:0007669"/>
    <property type="project" value="TreeGrafter"/>
</dbReference>
<dbReference type="PANTHER" id="PTHR23403">
    <property type="entry name" value="TREHALASE"/>
    <property type="match status" value="1"/>
</dbReference>
<dbReference type="InterPro" id="IPR012341">
    <property type="entry name" value="6hp_glycosidase-like_sf"/>
</dbReference>
<dbReference type="NCBIfam" id="NF009773">
    <property type="entry name" value="PRK13270.1"/>
    <property type="match status" value="1"/>
</dbReference>
<dbReference type="InterPro" id="IPR018232">
    <property type="entry name" value="Glyco_hydro_37_CS"/>
</dbReference>
<dbReference type="PRINTS" id="PR00744">
    <property type="entry name" value="GLHYDRLASE37"/>
</dbReference>
<name>A0A240ULY7_9GAMM</name>
<dbReference type="OrthoDB" id="106887at2"/>
<dbReference type="Gene3D" id="1.50.10.10">
    <property type="match status" value="1"/>
</dbReference>
<dbReference type="InterPro" id="IPR008928">
    <property type="entry name" value="6-hairpin_glycosidase_sf"/>
</dbReference>
<dbReference type="Pfam" id="PF01204">
    <property type="entry name" value="Trehalase"/>
    <property type="match status" value="1"/>
</dbReference>
<keyword evidence="2" id="KW-0326">Glycosidase</keyword>
<evidence type="ECO:0000313" key="3">
    <source>
        <dbReference type="EMBL" id="ART62517.1"/>
    </source>
</evidence>
<dbReference type="RefSeq" id="WP_086899745.1">
    <property type="nucleotide sequence ID" value="NZ_CP021358.1"/>
</dbReference>
<sequence>MTMTAAALTPSMPDTPEVAELPPLPEHLWGRLFHDVQSRGLFDDSKTFVDMIPTKSAEEIMADYAHLCANHSDCGDAPCVSNKALREFVEARFERIETQANVEPPQRQSTVRDHIDALWNVLTRQPRPRYNPNSSRLPLPHAYVVPGGRFNEIYYWDSYFTMLGLRESGRIDLVRDMVNNAAFLINAYGHVPNGNRTYYLSRSQPPFFCGMVGQLAQHDGEGVYEHYLPQMEREYIYWMDGVEALHHGEAYRRCVKLSEGTLLNRHWDDLNTPREESFREDMETATHSNRDHIEVWRNLRAGAESGWDFSSRWLSDPHDLSTIRTVDILPLDLNCLLYHMESVLASTHRRLGHYQRADLFQSAANSRLDALRRLFWSQDEKRFGDYLWHENKLTESINASIVFTLYFGVATEEQADHVANTLEYQLLQPGGLMTSTIDTVQQWDAPNGWAPLQWMAIKGLKRYGHDRLADTIAKRWMHNNFYRFEKDHKLLEKYNVMDLDGAPDGGEYPSQDGFGWTNGVLRALLSLYPDATLSSTAP</sequence>
<dbReference type="PROSITE" id="PS00928">
    <property type="entry name" value="TREHALASE_2"/>
    <property type="match status" value="1"/>
</dbReference>
<dbReference type="AlphaFoldDB" id="A0A240ULY7"/>
<dbReference type="KEGG" id="kma:B9H00_05185"/>
<keyword evidence="4" id="KW-1185">Reference proteome</keyword>
<evidence type="ECO:0000256" key="1">
    <source>
        <dbReference type="ARBA" id="ARBA00022801"/>
    </source>
</evidence>
<dbReference type="Proteomes" id="UP000194457">
    <property type="component" value="Chromosome"/>
</dbReference>